<dbReference type="AlphaFoldDB" id="A0A1J5PKL1"/>
<proteinExistence type="predicted"/>
<dbReference type="EMBL" id="MLJW01008446">
    <property type="protein sequence ID" value="OIQ64069.1"/>
    <property type="molecule type" value="Genomic_DNA"/>
</dbReference>
<evidence type="ECO:0000313" key="1">
    <source>
        <dbReference type="EMBL" id="OIQ64069.1"/>
    </source>
</evidence>
<gene>
    <name evidence="1" type="ORF">GALL_543830</name>
</gene>
<protein>
    <submittedName>
        <fullName evidence="1">Uncharacterized protein</fullName>
    </submittedName>
</protein>
<organism evidence="1">
    <name type="scientific">mine drainage metagenome</name>
    <dbReference type="NCBI Taxonomy" id="410659"/>
    <lineage>
        <taxon>unclassified sequences</taxon>
        <taxon>metagenomes</taxon>
        <taxon>ecological metagenomes</taxon>
    </lineage>
</organism>
<comment type="caution">
    <text evidence="1">The sequence shown here is derived from an EMBL/GenBank/DDBJ whole genome shotgun (WGS) entry which is preliminary data.</text>
</comment>
<name>A0A1J5PKL1_9ZZZZ</name>
<accession>A0A1J5PKL1</accession>
<sequence>MPFAFILAPDPAFHQPILDQRAQHPVKRLFRHAENGQQVIHRGAGRAVDEMQRPVMRAPVFLAFQNPVRVGGKAAISEKHRLDSLAQLLVRQKQQALATPRSRSALRHRAVLSHHKFFALC</sequence>
<reference evidence="1" key="1">
    <citation type="submission" date="2016-10" db="EMBL/GenBank/DDBJ databases">
        <title>Sequence of Gallionella enrichment culture.</title>
        <authorList>
            <person name="Poehlein A."/>
            <person name="Muehling M."/>
            <person name="Daniel R."/>
        </authorList>
    </citation>
    <scope>NUCLEOTIDE SEQUENCE</scope>
</reference>